<evidence type="ECO:0000313" key="3">
    <source>
        <dbReference type="Proteomes" id="UP000179797"/>
    </source>
</evidence>
<dbReference type="InterPro" id="IPR000498">
    <property type="entry name" value="OmpA-like_TM_dom"/>
</dbReference>
<accession>A0A1S1Z560</accession>
<dbReference type="Gene3D" id="2.40.160.20">
    <property type="match status" value="1"/>
</dbReference>
<dbReference type="EMBL" id="JRYR02000001">
    <property type="protein sequence ID" value="OHX68371.1"/>
    <property type="molecule type" value="Genomic_DNA"/>
</dbReference>
<dbReference type="STRING" id="915059.NH26_19460"/>
<dbReference type="RefSeq" id="WP_044227206.1">
    <property type="nucleotide sequence ID" value="NZ_JRYR02000001.1"/>
</dbReference>
<dbReference type="SUPFAM" id="SSF56925">
    <property type="entry name" value="OMPA-like"/>
    <property type="match status" value="1"/>
</dbReference>
<feature type="domain" description="Outer membrane protein OmpA-like transmembrane" evidence="1">
    <location>
        <begin position="22"/>
        <end position="169"/>
    </location>
</feature>
<dbReference type="InterPro" id="IPR011250">
    <property type="entry name" value="OMP/PagP_B-barrel"/>
</dbReference>
<organism evidence="2 3">
    <name type="scientific">Flammeovirga pacifica</name>
    <dbReference type="NCBI Taxonomy" id="915059"/>
    <lineage>
        <taxon>Bacteria</taxon>
        <taxon>Pseudomonadati</taxon>
        <taxon>Bacteroidota</taxon>
        <taxon>Cytophagia</taxon>
        <taxon>Cytophagales</taxon>
        <taxon>Flammeovirgaceae</taxon>
        <taxon>Flammeovirga</taxon>
    </lineage>
</organism>
<dbReference type="AlphaFoldDB" id="A0A1S1Z560"/>
<dbReference type="OrthoDB" id="9805832at2"/>
<comment type="caution">
    <text evidence="2">The sequence shown here is derived from an EMBL/GenBank/DDBJ whole genome shotgun (WGS) entry which is preliminary data.</text>
</comment>
<evidence type="ECO:0000259" key="1">
    <source>
        <dbReference type="Pfam" id="PF01389"/>
    </source>
</evidence>
<dbReference type="Pfam" id="PF01389">
    <property type="entry name" value="OmpA_membrane"/>
    <property type="match status" value="1"/>
</dbReference>
<sequence>MKLKNYLSLFTLLTISNVLIAQSYLGGNVGISNFQHSMVDVGNFNFETEGTTPFWRIYGGYQLKYLGIEGGYRNNGIYQDKYPNYYINSENKGFDISLLGHYQWKIIDFRLKGGYYFSQSITNVVIIKSPQQSSPSKSYHSEQSFTHLIYGLGLRIHLIKHLKMQLDWDELYLKDEKLSSFSMGMVYQFSK</sequence>
<evidence type="ECO:0000313" key="2">
    <source>
        <dbReference type="EMBL" id="OHX68371.1"/>
    </source>
</evidence>
<proteinExistence type="predicted"/>
<gene>
    <name evidence="2" type="ORF">NH26_19460</name>
</gene>
<reference evidence="2 3" key="1">
    <citation type="journal article" date="2012" name="Int. J. Syst. Evol. Microbiol.">
        <title>Flammeovirga pacifica sp. nov., isolated from deep-sea sediment.</title>
        <authorList>
            <person name="Xu H."/>
            <person name="Fu Y."/>
            <person name="Yang N."/>
            <person name="Ding Z."/>
            <person name="Lai Q."/>
            <person name="Zeng R."/>
        </authorList>
    </citation>
    <scope>NUCLEOTIDE SEQUENCE [LARGE SCALE GENOMIC DNA]</scope>
    <source>
        <strain evidence="3">DSM 24597 / LMG 26175 / WPAGA1</strain>
    </source>
</reference>
<dbReference type="Proteomes" id="UP000179797">
    <property type="component" value="Unassembled WGS sequence"/>
</dbReference>
<name>A0A1S1Z560_FLAPC</name>
<protein>
    <recommendedName>
        <fullName evidence="1">Outer membrane protein OmpA-like transmembrane domain-containing protein</fullName>
    </recommendedName>
</protein>
<keyword evidence="3" id="KW-1185">Reference proteome</keyword>